<proteinExistence type="predicted"/>
<evidence type="ECO:0000313" key="2">
    <source>
        <dbReference type="EMBL" id="KFG65097.1"/>
    </source>
</evidence>
<dbReference type="GO" id="GO:0000225">
    <property type="term" value="F:N-acetylglucosaminylphosphatidylinositol deacetylase activity"/>
    <property type="evidence" value="ECO:0007669"/>
    <property type="project" value="UniProtKB-EC"/>
</dbReference>
<reference evidence="2 3" key="1">
    <citation type="submission" date="2014-05" db="EMBL/GenBank/DDBJ databases">
        <authorList>
            <person name="Sibley D."/>
            <person name="Venepally P."/>
            <person name="Karamycheva S."/>
            <person name="Hadjithomas M."/>
            <person name="Khan A."/>
            <person name="Brunk B."/>
            <person name="Roos D."/>
            <person name="Caler E."/>
            <person name="Lorenzi H."/>
        </authorList>
    </citation>
    <scope>NUCLEOTIDE SEQUENCE [LARGE SCALE GENOMIC DNA]</scope>
    <source>
        <strain evidence="2 3">RUB</strain>
    </source>
</reference>
<dbReference type="EC" id="3.5.1.89" evidence="2"/>
<dbReference type="AlphaFoldDB" id="A0A086M879"/>
<keyword evidence="1" id="KW-0472">Membrane</keyword>
<keyword evidence="2" id="KW-0378">Hydrolase</keyword>
<accession>A0A086M879</accession>
<protein>
    <submittedName>
        <fullName evidence="2">N-acetylglucosaminylphosphatidylinositol deacetylase</fullName>
        <ecNumber evidence="2">3.5.1.89</ecNumber>
    </submittedName>
</protein>
<comment type="caution">
    <text evidence="2">The sequence shown here is derived from an EMBL/GenBank/DDBJ whole genome shotgun (WGS) entry which is preliminary data.</text>
</comment>
<evidence type="ECO:0000256" key="1">
    <source>
        <dbReference type="SAM" id="Phobius"/>
    </source>
</evidence>
<dbReference type="Proteomes" id="UP000028834">
    <property type="component" value="Unassembled WGS sequence"/>
</dbReference>
<evidence type="ECO:0000313" key="3">
    <source>
        <dbReference type="Proteomes" id="UP000028834"/>
    </source>
</evidence>
<name>A0A086M879_TOXGO</name>
<keyword evidence="1" id="KW-0812">Transmembrane</keyword>
<dbReference type="EMBL" id="AFYV02000406">
    <property type="protein sequence ID" value="KFG65097.1"/>
    <property type="molecule type" value="Genomic_DNA"/>
</dbReference>
<feature type="transmembrane region" description="Helical" evidence="1">
    <location>
        <begin position="53"/>
        <end position="79"/>
    </location>
</feature>
<gene>
    <name evidence="2" type="ORF">TGRUB_258110</name>
</gene>
<organism evidence="2 3">
    <name type="scientific">Toxoplasma gondii RUB</name>
    <dbReference type="NCBI Taxonomy" id="935652"/>
    <lineage>
        <taxon>Eukaryota</taxon>
        <taxon>Sar</taxon>
        <taxon>Alveolata</taxon>
        <taxon>Apicomplexa</taxon>
        <taxon>Conoidasida</taxon>
        <taxon>Coccidia</taxon>
        <taxon>Eucoccidiorida</taxon>
        <taxon>Eimeriorina</taxon>
        <taxon>Sarcocystidae</taxon>
        <taxon>Toxoplasma</taxon>
    </lineage>
</organism>
<keyword evidence="1" id="KW-1133">Transmembrane helix</keyword>
<dbReference type="VEuPathDB" id="ToxoDB:TGRUB_258110"/>
<sequence>MICCFVSCHLCRSFASVPSFLAEYSSPCSLSTFCSSSFRCLSHLLSSLSPLPFVLSILFSLSSSLFLVLSSLLSLPFFFSLLFSPSPVRCPCECNGEDSAPSGANVFPFALAIFVGASAAVVCTLRPRCISSSPSSSLSCSLSPLHSAACTGLTCAPLPS</sequence>
<feature type="transmembrane region" description="Helical" evidence="1">
    <location>
        <begin position="106"/>
        <end position="125"/>
    </location>
</feature>